<dbReference type="PANTHER" id="PTHR46238">
    <property type="entry name" value="REVERSE TRANSCRIPTASE DOMAIN-CONTAINING PROTEIN"/>
    <property type="match status" value="1"/>
</dbReference>
<dbReference type="EMBL" id="AC136471">
    <property type="protein sequence ID" value="AAT40495.2"/>
    <property type="molecule type" value="Genomic_DNA"/>
</dbReference>
<dbReference type="PANTHER" id="PTHR46238:SF8">
    <property type="entry name" value="ENDONUCLEASE_EXONUCLEASE_PHOSPHATASE DOMAIN-CONTAINING PROTEIN"/>
    <property type="match status" value="1"/>
</dbReference>
<reference evidence="1" key="2">
    <citation type="submission" date="2002-11" db="EMBL/GenBank/DDBJ databases">
        <authorList>
            <person name="Ronning C.M."/>
        </authorList>
    </citation>
    <scope>NUCLEOTIDE SEQUENCE</scope>
</reference>
<organism evidence="1">
    <name type="scientific">Solanum demissum</name>
    <name type="common">Wild potato</name>
    <dbReference type="NCBI Taxonomy" id="50514"/>
    <lineage>
        <taxon>Eukaryota</taxon>
        <taxon>Viridiplantae</taxon>
        <taxon>Streptophyta</taxon>
        <taxon>Embryophyta</taxon>
        <taxon>Tracheophyta</taxon>
        <taxon>Spermatophyta</taxon>
        <taxon>Magnoliopsida</taxon>
        <taxon>eudicotyledons</taxon>
        <taxon>Gunneridae</taxon>
        <taxon>Pentapetalae</taxon>
        <taxon>asterids</taxon>
        <taxon>lamiids</taxon>
        <taxon>Solanales</taxon>
        <taxon>Solanaceae</taxon>
        <taxon>Solanoideae</taxon>
        <taxon>Solaneae</taxon>
        <taxon>Solanum</taxon>
    </lineage>
</organism>
<reference evidence="1" key="4">
    <citation type="submission" date="2006-08" db="EMBL/GenBank/DDBJ databases">
        <authorList>
            <person name="Childs K."/>
        </authorList>
    </citation>
    <scope>NUCLEOTIDE SEQUENCE</scope>
</reference>
<evidence type="ECO:0000313" key="1">
    <source>
        <dbReference type="EMBL" id="AAT40495.2"/>
    </source>
</evidence>
<reference evidence="1" key="1">
    <citation type="submission" date="2002-11" db="EMBL/GenBank/DDBJ databases">
        <authorList>
            <person name="Buell R."/>
            <person name="Liu J."/>
            <person name="Childs K."/>
            <person name="Zaborsky J."/>
            <person name="Tallon L."/>
            <person name="Wirtz U."/>
            <person name="Wei F."/>
            <person name="Kuang H."/>
            <person name="Zhang P."/>
            <person name="Marano M."/>
            <person name="Baker B."/>
        </authorList>
    </citation>
    <scope>NUCLEOTIDE SEQUENCE</scope>
</reference>
<accession>Q6L4B8</accession>
<reference evidence="1" key="3">
    <citation type="submission" date="2004-06" db="EMBL/GenBank/DDBJ databases">
        <authorList>
            <person name="Buell R."/>
        </authorList>
    </citation>
    <scope>NUCLEOTIDE SEQUENCE</scope>
</reference>
<sequence length="115" mass="13337">MGPPLYPSPLKYRASLCMVWGLNLRPKPQILHFLPLELGLGDFGEAIGSKMRRNEDFREKVGDASIVDKTRKARLRWFGHVMRRSTEAPVRRCERLDVVGKRRGSGRLKNYWGER</sequence>
<dbReference type="AlphaFoldDB" id="Q6L4B8"/>
<proteinExistence type="predicted"/>
<protein>
    <submittedName>
        <fullName evidence="1">Polyprotein, putative</fullName>
    </submittedName>
</protein>
<name>Q6L4B8_SOLDE</name>
<gene>
    <name evidence="1" type="ORF">SDM1_19t00006</name>
</gene>